<dbReference type="EMBL" id="CP111014">
    <property type="protein sequence ID" value="WAQ99870.1"/>
    <property type="molecule type" value="Genomic_DNA"/>
</dbReference>
<evidence type="ECO:0000313" key="2">
    <source>
        <dbReference type="EMBL" id="WAQ99870.1"/>
    </source>
</evidence>
<dbReference type="InterPro" id="IPR006202">
    <property type="entry name" value="Neur_chan_lig-bd"/>
</dbReference>
<evidence type="ECO:0000313" key="3">
    <source>
        <dbReference type="Proteomes" id="UP001164746"/>
    </source>
</evidence>
<dbReference type="SUPFAM" id="SSF63712">
    <property type="entry name" value="Nicotinic receptor ligand binding domain-like"/>
    <property type="match status" value="1"/>
</dbReference>
<organism evidence="2 3">
    <name type="scientific">Mya arenaria</name>
    <name type="common">Soft-shell clam</name>
    <dbReference type="NCBI Taxonomy" id="6604"/>
    <lineage>
        <taxon>Eukaryota</taxon>
        <taxon>Metazoa</taxon>
        <taxon>Spiralia</taxon>
        <taxon>Lophotrochozoa</taxon>
        <taxon>Mollusca</taxon>
        <taxon>Bivalvia</taxon>
        <taxon>Autobranchia</taxon>
        <taxon>Heteroconchia</taxon>
        <taxon>Euheterodonta</taxon>
        <taxon>Imparidentia</taxon>
        <taxon>Neoheterodontei</taxon>
        <taxon>Myida</taxon>
        <taxon>Myoidea</taxon>
        <taxon>Myidae</taxon>
        <taxon>Mya</taxon>
    </lineage>
</organism>
<dbReference type="Pfam" id="PF02931">
    <property type="entry name" value="Neur_chan_LBD"/>
    <property type="match status" value="1"/>
</dbReference>
<keyword evidence="3" id="KW-1185">Reference proteome</keyword>
<dbReference type="Gene3D" id="2.70.170.10">
    <property type="entry name" value="Neurotransmitter-gated ion-channel ligand-binding domain"/>
    <property type="match status" value="1"/>
</dbReference>
<dbReference type="InterPro" id="IPR036734">
    <property type="entry name" value="Neur_chan_lig-bd_sf"/>
</dbReference>
<accession>A0ABY7DT68</accession>
<gene>
    <name evidence="2" type="ORF">MAR_024243</name>
</gene>
<proteinExistence type="predicted"/>
<dbReference type="Proteomes" id="UP001164746">
    <property type="component" value="Chromosome 3"/>
</dbReference>
<feature type="domain" description="Neurotransmitter-gated ion-channel ligand-binding" evidence="1">
    <location>
        <begin position="21"/>
        <end position="59"/>
    </location>
</feature>
<evidence type="ECO:0000259" key="1">
    <source>
        <dbReference type="Pfam" id="PF02931"/>
    </source>
</evidence>
<reference evidence="2" key="1">
    <citation type="submission" date="2022-11" db="EMBL/GenBank/DDBJ databases">
        <title>Centuries of genome instability and evolution in soft-shell clam transmissible cancer (bioRxiv).</title>
        <authorList>
            <person name="Hart S.F.M."/>
            <person name="Yonemitsu M.A."/>
            <person name="Giersch R.M."/>
            <person name="Beal B.F."/>
            <person name="Arriagada G."/>
            <person name="Davis B.W."/>
            <person name="Ostrander E.A."/>
            <person name="Goff S.P."/>
            <person name="Metzger M.J."/>
        </authorList>
    </citation>
    <scope>NUCLEOTIDE SEQUENCE</scope>
    <source>
        <strain evidence="2">MELC-2E11</strain>
        <tissue evidence="2">Siphon/mantle</tissue>
    </source>
</reference>
<sequence>MLSGERLATYFNGCHIRNLSASIWHDERISWRKEDYNGLEVVRLPARLLWLPDIVLYNKLVA</sequence>
<name>A0ABY7DT68_MYAAR</name>
<protein>
    <submittedName>
        <fullName evidence="2">ACH92-like protein</fullName>
    </submittedName>
</protein>